<gene>
    <name evidence="1" type="ORF">PR048_005855</name>
</gene>
<reference evidence="1 2" key="1">
    <citation type="submission" date="2023-02" db="EMBL/GenBank/DDBJ databases">
        <title>LHISI_Scaffold_Assembly.</title>
        <authorList>
            <person name="Stuart O.P."/>
            <person name="Cleave R."/>
            <person name="Magrath M.J.L."/>
            <person name="Mikheyev A.S."/>
        </authorList>
    </citation>
    <scope>NUCLEOTIDE SEQUENCE [LARGE SCALE GENOMIC DNA]</scope>
    <source>
        <strain evidence="1">Daus_M_001</strain>
        <tissue evidence="1">Leg muscle</tissue>
    </source>
</reference>
<name>A0ABQ9I9C9_9NEOP</name>
<proteinExistence type="predicted"/>
<sequence>MPARQGSYKCKAHSIFVSHGWTLVFTVVQNFGTVVPLVNKNYDCKCAVANDVCLPGQWHFKFNPTKRFYLKRSKKGHDIKVKGEVHYRSDFGKYKRIC</sequence>
<accession>A0ABQ9I9C9</accession>
<protein>
    <submittedName>
        <fullName evidence="1">Uncharacterized protein</fullName>
    </submittedName>
</protein>
<evidence type="ECO:0000313" key="1">
    <source>
        <dbReference type="EMBL" id="KAJ8893264.1"/>
    </source>
</evidence>
<comment type="caution">
    <text evidence="1">The sequence shown here is derived from an EMBL/GenBank/DDBJ whole genome shotgun (WGS) entry which is preliminary data.</text>
</comment>
<evidence type="ECO:0000313" key="2">
    <source>
        <dbReference type="Proteomes" id="UP001159363"/>
    </source>
</evidence>
<dbReference type="Proteomes" id="UP001159363">
    <property type="component" value="Chromosome 2"/>
</dbReference>
<organism evidence="1 2">
    <name type="scientific">Dryococelus australis</name>
    <dbReference type="NCBI Taxonomy" id="614101"/>
    <lineage>
        <taxon>Eukaryota</taxon>
        <taxon>Metazoa</taxon>
        <taxon>Ecdysozoa</taxon>
        <taxon>Arthropoda</taxon>
        <taxon>Hexapoda</taxon>
        <taxon>Insecta</taxon>
        <taxon>Pterygota</taxon>
        <taxon>Neoptera</taxon>
        <taxon>Polyneoptera</taxon>
        <taxon>Phasmatodea</taxon>
        <taxon>Verophasmatodea</taxon>
        <taxon>Anareolatae</taxon>
        <taxon>Phasmatidae</taxon>
        <taxon>Eurycanthinae</taxon>
        <taxon>Dryococelus</taxon>
    </lineage>
</organism>
<dbReference type="EMBL" id="JARBHB010000002">
    <property type="protein sequence ID" value="KAJ8893264.1"/>
    <property type="molecule type" value="Genomic_DNA"/>
</dbReference>
<keyword evidence="2" id="KW-1185">Reference proteome</keyword>